<dbReference type="GO" id="GO:0019305">
    <property type="term" value="P:dTDP-rhamnose biosynthetic process"/>
    <property type="evidence" value="ECO:0007669"/>
    <property type="project" value="TreeGrafter"/>
</dbReference>
<dbReference type="SUPFAM" id="SSF51182">
    <property type="entry name" value="RmlC-like cupins"/>
    <property type="match status" value="1"/>
</dbReference>
<dbReference type="Gene3D" id="2.60.120.10">
    <property type="entry name" value="Jelly Rolls"/>
    <property type="match status" value="1"/>
</dbReference>
<dbReference type="InterPro" id="IPR011051">
    <property type="entry name" value="RmlC_Cupin_sf"/>
</dbReference>
<dbReference type="OrthoDB" id="9800680at2"/>
<comment type="function">
    <text evidence="2">Catalyzes the epimerization of the C3' and C5'positions of dTDP-6-deoxy-D-xylo-4-hexulose, forming dTDP-6-deoxy-L-lyxo-4-hexulose.</text>
</comment>
<proteinExistence type="predicted"/>
<evidence type="ECO:0000256" key="3">
    <source>
        <dbReference type="ARBA" id="ARBA00012098"/>
    </source>
</evidence>
<dbReference type="GO" id="GO:0008830">
    <property type="term" value="F:dTDP-4-dehydrorhamnose 3,5-epimerase activity"/>
    <property type="evidence" value="ECO:0007669"/>
    <property type="project" value="UniProtKB-EC"/>
</dbReference>
<dbReference type="Proteomes" id="UP000199306">
    <property type="component" value="Unassembled WGS sequence"/>
</dbReference>
<evidence type="ECO:0000256" key="1">
    <source>
        <dbReference type="ARBA" id="ARBA00001298"/>
    </source>
</evidence>
<dbReference type="PANTHER" id="PTHR21047:SF2">
    <property type="entry name" value="THYMIDINE DIPHOSPHO-4-KETO-RHAMNOSE 3,5-EPIMERASE"/>
    <property type="match status" value="1"/>
</dbReference>
<evidence type="ECO:0000313" key="8">
    <source>
        <dbReference type="EMBL" id="SFP73005.1"/>
    </source>
</evidence>
<evidence type="ECO:0000256" key="7">
    <source>
        <dbReference type="ARBA" id="ARBA00033311"/>
    </source>
</evidence>
<gene>
    <name evidence="8" type="ORF">SAMN04515674_105154</name>
</gene>
<reference evidence="8 9" key="1">
    <citation type="submission" date="2016-10" db="EMBL/GenBank/DDBJ databases">
        <authorList>
            <person name="de Groot N.N."/>
        </authorList>
    </citation>
    <scope>NUCLEOTIDE SEQUENCE [LARGE SCALE GENOMIC DNA]</scope>
    <source>
        <strain evidence="9">E92,LMG 26720,CCM 7988</strain>
    </source>
</reference>
<evidence type="ECO:0000256" key="2">
    <source>
        <dbReference type="ARBA" id="ARBA00001997"/>
    </source>
</evidence>
<dbReference type="EMBL" id="FOXH01000005">
    <property type="protein sequence ID" value="SFP73005.1"/>
    <property type="molecule type" value="Genomic_DNA"/>
</dbReference>
<dbReference type="PANTHER" id="PTHR21047">
    <property type="entry name" value="DTDP-6-DEOXY-D-GLUCOSE-3,5 EPIMERASE"/>
    <property type="match status" value="1"/>
</dbReference>
<name>A0A1I5SQK8_9BACT</name>
<protein>
    <recommendedName>
        <fullName evidence="4">dTDP-4-dehydrorhamnose 3,5-epimerase</fullName>
        <ecNumber evidence="3">5.1.3.13</ecNumber>
    </recommendedName>
    <alternativeName>
        <fullName evidence="6">Thymidine diphospho-4-keto-rhamnose 3,5-epimerase</fullName>
    </alternativeName>
    <alternativeName>
        <fullName evidence="5">dTDP-4-keto-6-deoxyglucose 3,5-epimerase</fullName>
    </alternativeName>
    <alternativeName>
        <fullName evidence="7">dTDP-6-deoxy-D-xylo-4-hexulose 3,5-epimerase</fullName>
    </alternativeName>
</protein>
<dbReference type="GO" id="GO:0000271">
    <property type="term" value="P:polysaccharide biosynthetic process"/>
    <property type="evidence" value="ECO:0007669"/>
    <property type="project" value="TreeGrafter"/>
</dbReference>
<dbReference type="EC" id="5.1.3.13" evidence="3"/>
<dbReference type="AlphaFoldDB" id="A0A1I5SQK8"/>
<dbReference type="STRING" id="1079859.SAMN04515674_105154"/>
<dbReference type="Pfam" id="PF00908">
    <property type="entry name" value="dTDP_sugar_isom"/>
    <property type="match status" value="1"/>
</dbReference>
<dbReference type="RefSeq" id="WP_092016621.1">
    <property type="nucleotide sequence ID" value="NZ_FOXH01000005.1"/>
</dbReference>
<organism evidence="8 9">
    <name type="scientific">Pseudarcicella hirudinis</name>
    <dbReference type="NCBI Taxonomy" id="1079859"/>
    <lineage>
        <taxon>Bacteria</taxon>
        <taxon>Pseudomonadati</taxon>
        <taxon>Bacteroidota</taxon>
        <taxon>Cytophagia</taxon>
        <taxon>Cytophagales</taxon>
        <taxon>Flectobacillaceae</taxon>
        <taxon>Pseudarcicella</taxon>
    </lineage>
</organism>
<evidence type="ECO:0000256" key="5">
    <source>
        <dbReference type="ARBA" id="ARBA00029758"/>
    </source>
</evidence>
<dbReference type="InterPro" id="IPR014710">
    <property type="entry name" value="RmlC-like_jellyroll"/>
</dbReference>
<sequence length="199" mass="22793">MTNNASLKALLKPMNKKSILLSGSELHETNLVFLKESEDERGSFTEIFQKDWGTVLNPVQWSLVRSEQNVLRGMHLHLRHDEYFCLIEGHCLVGLKDMRPESPTYGKSVLYELHGSELSALIFPRGVIHGWYFFRQSIHIQAVSEAYHHYNDDDNLGCYWKDPELNINWPEINPILSEKARNAPSLSELLIATGISESV</sequence>
<accession>A0A1I5SQK8</accession>
<evidence type="ECO:0000256" key="4">
    <source>
        <dbReference type="ARBA" id="ARBA00019595"/>
    </source>
</evidence>
<evidence type="ECO:0000256" key="6">
    <source>
        <dbReference type="ARBA" id="ARBA00031424"/>
    </source>
</evidence>
<comment type="catalytic activity">
    <reaction evidence="1">
        <text>dTDP-4-dehydro-6-deoxy-alpha-D-glucose = dTDP-4-dehydro-beta-L-rhamnose</text>
        <dbReference type="Rhea" id="RHEA:16969"/>
        <dbReference type="ChEBI" id="CHEBI:57649"/>
        <dbReference type="ChEBI" id="CHEBI:62830"/>
        <dbReference type="EC" id="5.1.3.13"/>
    </reaction>
</comment>
<keyword evidence="9" id="KW-1185">Reference proteome</keyword>
<dbReference type="InterPro" id="IPR000888">
    <property type="entry name" value="RmlC-like"/>
</dbReference>
<dbReference type="GO" id="GO:0005829">
    <property type="term" value="C:cytosol"/>
    <property type="evidence" value="ECO:0007669"/>
    <property type="project" value="TreeGrafter"/>
</dbReference>
<evidence type="ECO:0000313" key="9">
    <source>
        <dbReference type="Proteomes" id="UP000199306"/>
    </source>
</evidence>